<evidence type="ECO:0000256" key="1">
    <source>
        <dbReference type="ARBA" id="ARBA00022737"/>
    </source>
</evidence>
<accession>A0A5A5TJI2</accession>
<gene>
    <name evidence="4" type="ORF">KDI_53340</name>
</gene>
<sequence length="212" mass="22237">MLNSERTPDGKVSYYLFDGRGSIVGMTDSAGNQVKHYDYDPFGGISSQSGTLSNPWQYAGGYYDSTTGLTKFGIRYYDPQFGRWTQATPIGGSLQEMLKANPYVYADNNPVNEVDPSGKFTISGQCIGAISGIVLAGGLGALYGGSNAAAIGAAVAALTSIGPLGWIVLVGGALVAAGISYDAILFYYNNTIAPACGWSQWNGYLNISISFG</sequence>
<dbReference type="Gene3D" id="2.180.10.10">
    <property type="entry name" value="RHS repeat-associated core"/>
    <property type="match status" value="1"/>
</dbReference>
<keyword evidence="2" id="KW-1133">Transmembrane helix</keyword>
<dbReference type="PANTHER" id="PTHR32305">
    <property type="match status" value="1"/>
</dbReference>
<name>A0A5A5TJI2_9CHLR</name>
<evidence type="ECO:0000313" key="4">
    <source>
        <dbReference type="EMBL" id="GCF11770.1"/>
    </source>
</evidence>
<keyword evidence="5" id="KW-1185">Reference proteome</keyword>
<keyword evidence="1" id="KW-0677">Repeat</keyword>
<feature type="domain" description="Teneurin-like YD-shell" evidence="3">
    <location>
        <begin position="14"/>
        <end position="111"/>
    </location>
</feature>
<dbReference type="AlphaFoldDB" id="A0A5A5TJI2"/>
<dbReference type="InterPro" id="IPR022385">
    <property type="entry name" value="Rhs_assc_core"/>
</dbReference>
<dbReference type="PANTHER" id="PTHR32305:SF15">
    <property type="entry name" value="PROTEIN RHSA-RELATED"/>
    <property type="match status" value="1"/>
</dbReference>
<keyword evidence="2" id="KW-0812">Transmembrane</keyword>
<dbReference type="NCBIfam" id="TIGR03696">
    <property type="entry name" value="Rhs_assc_core"/>
    <property type="match status" value="1"/>
</dbReference>
<comment type="caution">
    <text evidence="4">The sequence shown here is derived from an EMBL/GenBank/DDBJ whole genome shotgun (WGS) entry which is preliminary data.</text>
</comment>
<evidence type="ECO:0000259" key="3">
    <source>
        <dbReference type="Pfam" id="PF25023"/>
    </source>
</evidence>
<dbReference type="Pfam" id="PF25023">
    <property type="entry name" value="TEN_YD-shell"/>
    <property type="match status" value="1"/>
</dbReference>
<organism evidence="4 5">
    <name type="scientific">Dictyobacter arantiisoli</name>
    <dbReference type="NCBI Taxonomy" id="2014874"/>
    <lineage>
        <taxon>Bacteria</taxon>
        <taxon>Bacillati</taxon>
        <taxon>Chloroflexota</taxon>
        <taxon>Ktedonobacteria</taxon>
        <taxon>Ktedonobacterales</taxon>
        <taxon>Dictyobacteraceae</taxon>
        <taxon>Dictyobacter</taxon>
    </lineage>
</organism>
<dbReference type="InterPro" id="IPR050708">
    <property type="entry name" value="T6SS_VgrG/RHS"/>
</dbReference>
<proteinExistence type="predicted"/>
<dbReference type="EMBL" id="BIXY01000144">
    <property type="protein sequence ID" value="GCF11770.1"/>
    <property type="molecule type" value="Genomic_DNA"/>
</dbReference>
<feature type="transmembrane region" description="Helical" evidence="2">
    <location>
        <begin position="126"/>
        <end position="144"/>
    </location>
</feature>
<evidence type="ECO:0000256" key="2">
    <source>
        <dbReference type="SAM" id="Phobius"/>
    </source>
</evidence>
<keyword evidence="2" id="KW-0472">Membrane</keyword>
<dbReference type="InterPro" id="IPR056823">
    <property type="entry name" value="TEN-like_YD-shell"/>
</dbReference>
<evidence type="ECO:0000313" key="5">
    <source>
        <dbReference type="Proteomes" id="UP000322530"/>
    </source>
</evidence>
<feature type="transmembrane region" description="Helical" evidence="2">
    <location>
        <begin position="164"/>
        <end position="188"/>
    </location>
</feature>
<dbReference type="Proteomes" id="UP000322530">
    <property type="component" value="Unassembled WGS sequence"/>
</dbReference>
<reference evidence="4 5" key="1">
    <citation type="submission" date="2019-01" db="EMBL/GenBank/DDBJ databases">
        <title>Draft genome sequence of Dictyobacter sp. Uno17.</title>
        <authorList>
            <person name="Wang C.M."/>
            <person name="Zheng Y."/>
            <person name="Sakai Y."/>
            <person name="Abe K."/>
            <person name="Yokota A."/>
            <person name="Yabe S."/>
        </authorList>
    </citation>
    <scope>NUCLEOTIDE SEQUENCE [LARGE SCALE GENOMIC DNA]</scope>
    <source>
        <strain evidence="4 5">Uno17</strain>
    </source>
</reference>
<protein>
    <recommendedName>
        <fullName evidence="3">Teneurin-like YD-shell domain-containing protein</fullName>
    </recommendedName>
</protein>